<evidence type="ECO:0000259" key="9">
    <source>
        <dbReference type="Pfam" id="PF02687"/>
    </source>
</evidence>
<sequence length="415" mass="44689">MAQWFIGSTGNRPGRGAGWVNIPVWIGSRYATTGSVNRYMSLVSWISLLGMMLGVIALIVVVSVMNGFDRELKQRILGVVPHVVVEGALDPALLTHPFVQEAVPFAQAQGMVVKAGESRLVGVFGIDPTREADRLGRHMVAGTLPGVESNAQGQVVLGRSLGLQLGLSQGDPVTLVIPVATASGRSIKPRLMRGNVQGFFRVGSELDYGLVLVTQEDLNRLTGQQGGYRLTVSDVLKAPVVTEKLEERLPEHSVFDWSAEYGDFFQTVRMEKLMMFLLLTLIVAIAAFNIVSGLSMMVRAKRSDIAILRTLGLPTGAIMRIFIFQGSAVGTVGTLVGALLGVPLAYHIPEVVSSVESLVGARMLEGTFFARIPTDVRWGDILTIVLVAIAISLIATLYPAFRAAKLQPASILRSE</sequence>
<dbReference type="PANTHER" id="PTHR30489">
    <property type="entry name" value="LIPOPROTEIN-RELEASING SYSTEM TRANSMEMBRANE PROTEIN LOLE"/>
    <property type="match status" value="1"/>
</dbReference>
<comment type="similarity">
    <text evidence="2">Belongs to the ABC-4 integral membrane protein family. LolC/E subfamily.</text>
</comment>
<dbReference type="Proteomes" id="UP000219327">
    <property type="component" value="Unassembled WGS sequence"/>
</dbReference>
<evidence type="ECO:0000313" key="12">
    <source>
        <dbReference type="Proteomes" id="UP000219327"/>
    </source>
</evidence>
<feature type="transmembrane region" description="Helical" evidence="8">
    <location>
        <begin position="306"/>
        <end position="323"/>
    </location>
</feature>
<keyword evidence="11" id="KW-0449">Lipoprotein</keyword>
<proteinExistence type="inferred from homology"/>
<dbReference type="AlphaFoldDB" id="A0A2A5WNL8"/>
<feature type="transmembrane region" description="Helical" evidence="8">
    <location>
        <begin position="273"/>
        <end position="294"/>
    </location>
</feature>
<dbReference type="Pfam" id="PF02687">
    <property type="entry name" value="FtsX"/>
    <property type="match status" value="1"/>
</dbReference>
<dbReference type="InterPro" id="IPR051447">
    <property type="entry name" value="Lipoprotein-release_system"/>
</dbReference>
<dbReference type="GO" id="GO:0044874">
    <property type="term" value="P:lipoprotein localization to outer membrane"/>
    <property type="evidence" value="ECO:0007669"/>
    <property type="project" value="TreeGrafter"/>
</dbReference>
<evidence type="ECO:0000256" key="6">
    <source>
        <dbReference type="ARBA" id="ARBA00022989"/>
    </source>
</evidence>
<evidence type="ECO:0000313" key="11">
    <source>
        <dbReference type="EMBL" id="PDH38021.1"/>
    </source>
</evidence>
<evidence type="ECO:0000256" key="1">
    <source>
        <dbReference type="ARBA" id="ARBA00004651"/>
    </source>
</evidence>
<feature type="transmembrane region" description="Helical" evidence="8">
    <location>
        <begin position="328"/>
        <end position="348"/>
    </location>
</feature>
<dbReference type="InterPro" id="IPR011925">
    <property type="entry name" value="LolCE_TM"/>
</dbReference>
<name>A0A2A5WNL8_9GAMM</name>
<keyword evidence="3" id="KW-0813">Transport</keyword>
<evidence type="ECO:0000256" key="4">
    <source>
        <dbReference type="ARBA" id="ARBA00022475"/>
    </source>
</evidence>
<dbReference type="InterPro" id="IPR025857">
    <property type="entry name" value="MacB_PCD"/>
</dbReference>
<keyword evidence="5 8" id="KW-0812">Transmembrane</keyword>
<reference evidence="11 12" key="1">
    <citation type="submission" date="2017-08" db="EMBL/GenBank/DDBJ databases">
        <title>Fine stratification of microbial communities through a metagenomic profile of the photic zone.</title>
        <authorList>
            <person name="Haro-Moreno J.M."/>
            <person name="Lopez-Perez M."/>
            <person name="De La Torre J."/>
            <person name="Picazo A."/>
            <person name="Camacho A."/>
            <person name="Rodriguez-Valera F."/>
        </authorList>
    </citation>
    <scope>NUCLEOTIDE SEQUENCE [LARGE SCALE GENOMIC DNA]</scope>
    <source>
        <strain evidence="11">MED-G24</strain>
    </source>
</reference>
<evidence type="ECO:0000256" key="8">
    <source>
        <dbReference type="SAM" id="Phobius"/>
    </source>
</evidence>
<dbReference type="NCBIfam" id="TIGR02212">
    <property type="entry name" value="lolCE"/>
    <property type="match status" value="1"/>
</dbReference>
<protein>
    <submittedName>
        <fullName evidence="11">Lipoprotein-releasing system transmembrane subunit LolC</fullName>
    </submittedName>
</protein>
<keyword evidence="4" id="KW-1003">Cell membrane</keyword>
<comment type="caution">
    <text evidence="11">The sequence shown here is derived from an EMBL/GenBank/DDBJ whole genome shotgun (WGS) entry which is preliminary data.</text>
</comment>
<feature type="transmembrane region" description="Helical" evidence="8">
    <location>
        <begin position="42"/>
        <end position="65"/>
    </location>
</feature>
<evidence type="ECO:0000259" key="10">
    <source>
        <dbReference type="Pfam" id="PF12704"/>
    </source>
</evidence>
<accession>A0A2A5WNL8</accession>
<dbReference type="Pfam" id="PF12704">
    <property type="entry name" value="MacB_PCD"/>
    <property type="match status" value="1"/>
</dbReference>
<evidence type="ECO:0000256" key="2">
    <source>
        <dbReference type="ARBA" id="ARBA00005236"/>
    </source>
</evidence>
<evidence type="ECO:0000256" key="7">
    <source>
        <dbReference type="ARBA" id="ARBA00023136"/>
    </source>
</evidence>
<evidence type="ECO:0000256" key="5">
    <source>
        <dbReference type="ARBA" id="ARBA00022692"/>
    </source>
</evidence>
<dbReference type="EMBL" id="NTKD01000041">
    <property type="protein sequence ID" value="PDH38021.1"/>
    <property type="molecule type" value="Genomic_DNA"/>
</dbReference>
<dbReference type="GO" id="GO:0042953">
    <property type="term" value="P:lipoprotein transport"/>
    <property type="evidence" value="ECO:0007669"/>
    <property type="project" value="InterPro"/>
</dbReference>
<dbReference type="PANTHER" id="PTHR30489:SF0">
    <property type="entry name" value="LIPOPROTEIN-RELEASING SYSTEM TRANSMEMBRANE PROTEIN LOLE"/>
    <property type="match status" value="1"/>
</dbReference>
<feature type="domain" description="MacB-like periplasmic core" evidence="10">
    <location>
        <begin position="44"/>
        <end position="185"/>
    </location>
</feature>
<evidence type="ECO:0000256" key="3">
    <source>
        <dbReference type="ARBA" id="ARBA00022448"/>
    </source>
</evidence>
<keyword evidence="6 8" id="KW-1133">Transmembrane helix</keyword>
<feature type="domain" description="ABC3 transporter permease C-terminal" evidence="9">
    <location>
        <begin position="277"/>
        <end position="408"/>
    </location>
</feature>
<gene>
    <name evidence="11" type="ORF">CNE99_07420</name>
</gene>
<keyword evidence="7 8" id="KW-0472">Membrane</keyword>
<feature type="transmembrane region" description="Helical" evidence="8">
    <location>
        <begin position="381"/>
        <end position="401"/>
    </location>
</feature>
<comment type="subcellular location">
    <subcellularLocation>
        <location evidence="1">Cell membrane</location>
        <topology evidence="1">Multi-pass membrane protein</topology>
    </subcellularLocation>
</comment>
<dbReference type="GO" id="GO:0098797">
    <property type="term" value="C:plasma membrane protein complex"/>
    <property type="evidence" value="ECO:0007669"/>
    <property type="project" value="TreeGrafter"/>
</dbReference>
<organism evidence="11 12">
    <name type="scientific">OM182 bacterium MED-G24</name>
    <dbReference type="NCBI Taxonomy" id="1986255"/>
    <lineage>
        <taxon>Bacteria</taxon>
        <taxon>Pseudomonadati</taxon>
        <taxon>Pseudomonadota</taxon>
        <taxon>Gammaproteobacteria</taxon>
        <taxon>OMG group</taxon>
        <taxon>OM182 clade</taxon>
    </lineage>
</organism>
<dbReference type="InterPro" id="IPR003838">
    <property type="entry name" value="ABC3_permease_C"/>
</dbReference>